<dbReference type="AlphaFoldDB" id="A0A511VAC4"/>
<evidence type="ECO:0000313" key="2">
    <source>
        <dbReference type="EMBL" id="GEN35866.1"/>
    </source>
</evidence>
<proteinExistence type="predicted"/>
<dbReference type="Proteomes" id="UP000321157">
    <property type="component" value="Unassembled WGS sequence"/>
</dbReference>
<feature type="coiled-coil region" evidence="1">
    <location>
        <begin position="72"/>
        <end position="106"/>
    </location>
</feature>
<accession>A0A511VAC4</accession>
<organism evidence="2 3">
    <name type="scientific">Aneurinibacillus danicus</name>
    <dbReference type="NCBI Taxonomy" id="267746"/>
    <lineage>
        <taxon>Bacteria</taxon>
        <taxon>Bacillati</taxon>
        <taxon>Bacillota</taxon>
        <taxon>Bacilli</taxon>
        <taxon>Bacillales</taxon>
        <taxon>Paenibacillaceae</taxon>
        <taxon>Aneurinibacillus group</taxon>
        <taxon>Aneurinibacillus</taxon>
    </lineage>
</organism>
<protein>
    <recommendedName>
        <fullName evidence="4">DUF4363 domain-containing protein</fullName>
    </recommendedName>
</protein>
<dbReference type="Pfam" id="PF14276">
    <property type="entry name" value="DUF4363"/>
    <property type="match status" value="1"/>
</dbReference>
<dbReference type="RefSeq" id="WP_146811375.1">
    <property type="nucleotide sequence ID" value="NZ_BJXX01000154.1"/>
</dbReference>
<gene>
    <name evidence="2" type="ORF">ADA01nite_33260</name>
</gene>
<keyword evidence="3" id="KW-1185">Reference proteome</keyword>
<name>A0A511VAC4_9BACL</name>
<reference evidence="2 3" key="1">
    <citation type="submission" date="2019-07" db="EMBL/GenBank/DDBJ databases">
        <title>Whole genome shotgun sequence of Aneurinibacillus danicus NBRC 102444.</title>
        <authorList>
            <person name="Hosoyama A."/>
            <person name="Uohara A."/>
            <person name="Ohji S."/>
            <person name="Ichikawa N."/>
        </authorList>
    </citation>
    <scope>NUCLEOTIDE SEQUENCE [LARGE SCALE GENOMIC DNA]</scope>
    <source>
        <strain evidence="2 3">NBRC 102444</strain>
    </source>
</reference>
<dbReference type="InterPro" id="IPR025373">
    <property type="entry name" value="DUF4363"/>
</dbReference>
<evidence type="ECO:0008006" key="4">
    <source>
        <dbReference type="Google" id="ProtNLM"/>
    </source>
</evidence>
<evidence type="ECO:0000313" key="3">
    <source>
        <dbReference type="Proteomes" id="UP000321157"/>
    </source>
</evidence>
<comment type="caution">
    <text evidence="2">The sequence shown here is derived from an EMBL/GenBank/DDBJ whole genome shotgun (WGS) entry which is preliminary data.</text>
</comment>
<keyword evidence="1" id="KW-0175">Coiled coil</keyword>
<evidence type="ECO:0000256" key="1">
    <source>
        <dbReference type="SAM" id="Coils"/>
    </source>
</evidence>
<sequence length="125" mass="14133">MHQLMPVGRAVSYGIVIILLMVCGFASPASAAKKIDQNPLFQKTTRVETLVDQQQWQEASVEANALSELYKKQKWKLQLLGDEAEYEELEVQIMRLKAAVNEKAQVESKITAAHIKDIINQIYSM</sequence>
<dbReference type="EMBL" id="BJXX01000154">
    <property type="protein sequence ID" value="GEN35866.1"/>
    <property type="molecule type" value="Genomic_DNA"/>
</dbReference>